<name>A0A9D4E0R3_DREPO</name>
<dbReference type="EMBL" id="JAIWYP010000009">
    <property type="protein sequence ID" value="KAH3771076.1"/>
    <property type="molecule type" value="Genomic_DNA"/>
</dbReference>
<reference evidence="2" key="1">
    <citation type="journal article" date="2019" name="bioRxiv">
        <title>The Genome of the Zebra Mussel, Dreissena polymorpha: A Resource for Invasive Species Research.</title>
        <authorList>
            <person name="McCartney M.A."/>
            <person name="Auch B."/>
            <person name="Kono T."/>
            <person name="Mallez S."/>
            <person name="Zhang Y."/>
            <person name="Obille A."/>
            <person name="Becker A."/>
            <person name="Abrahante J.E."/>
            <person name="Garbe J."/>
            <person name="Badalamenti J.P."/>
            <person name="Herman A."/>
            <person name="Mangelson H."/>
            <person name="Liachko I."/>
            <person name="Sullivan S."/>
            <person name="Sone E.D."/>
            <person name="Koren S."/>
            <person name="Silverstein K.A.T."/>
            <person name="Beckman K.B."/>
            <person name="Gohl D.M."/>
        </authorList>
    </citation>
    <scope>NUCLEOTIDE SEQUENCE</scope>
    <source>
        <strain evidence="2">Duluth1</strain>
        <tissue evidence="2">Whole animal</tissue>
    </source>
</reference>
<organism evidence="2 3">
    <name type="scientific">Dreissena polymorpha</name>
    <name type="common">Zebra mussel</name>
    <name type="synonym">Mytilus polymorpha</name>
    <dbReference type="NCBI Taxonomy" id="45954"/>
    <lineage>
        <taxon>Eukaryota</taxon>
        <taxon>Metazoa</taxon>
        <taxon>Spiralia</taxon>
        <taxon>Lophotrochozoa</taxon>
        <taxon>Mollusca</taxon>
        <taxon>Bivalvia</taxon>
        <taxon>Autobranchia</taxon>
        <taxon>Heteroconchia</taxon>
        <taxon>Euheterodonta</taxon>
        <taxon>Imparidentia</taxon>
        <taxon>Neoheterodontei</taxon>
        <taxon>Myida</taxon>
        <taxon>Dreissenoidea</taxon>
        <taxon>Dreissenidae</taxon>
        <taxon>Dreissena</taxon>
    </lineage>
</organism>
<dbReference type="Proteomes" id="UP000828390">
    <property type="component" value="Unassembled WGS sequence"/>
</dbReference>
<proteinExistence type="predicted"/>
<protein>
    <submittedName>
        <fullName evidence="2">Uncharacterized protein</fullName>
    </submittedName>
</protein>
<evidence type="ECO:0000256" key="1">
    <source>
        <dbReference type="SAM" id="MobiDB-lite"/>
    </source>
</evidence>
<gene>
    <name evidence="2" type="ORF">DPMN_172376</name>
</gene>
<feature type="region of interest" description="Disordered" evidence="1">
    <location>
        <begin position="15"/>
        <end position="36"/>
    </location>
</feature>
<evidence type="ECO:0000313" key="3">
    <source>
        <dbReference type="Proteomes" id="UP000828390"/>
    </source>
</evidence>
<reference evidence="2" key="2">
    <citation type="submission" date="2020-11" db="EMBL/GenBank/DDBJ databases">
        <authorList>
            <person name="McCartney M.A."/>
            <person name="Auch B."/>
            <person name="Kono T."/>
            <person name="Mallez S."/>
            <person name="Becker A."/>
            <person name="Gohl D.M."/>
            <person name="Silverstein K.A.T."/>
            <person name="Koren S."/>
            <person name="Bechman K.B."/>
            <person name="Herman A."/>
            <person name="Abrahante J.E."/>
            <person name="Garbe J."/>
        </authorList>
    </citation>
    <scope>NUCLEOTIDE SEQUENCE</scope>
    <source>
        <strain evidence="2">Duluth1</strain>
        <tissue evidence="2">Whole animal</tissue>
    </source>
</reference>
<comment type="caution">
    <text evidence="2">The sequence shown here is derived from an EMBL/GenBank/DDBJ whole genome shotgun (WGS) entry which is preliminary data.</text>
</comment>
<dbReference type="AlphaFoldDB" id="A0A9D4E0R3"/>
<keyword evidence="3" id="KW-1185">Reference proteome</keyword>
<feature type="compositionally biased region" description="Basic and acidic residues" evidence="1">
    <location>
        <begin position="17"/>
        <end position="35"/>
    </location>
</feature>
<sequence>MGAEKAWYLGRKSLKLGPKEPEKPGPKELGAERADNPAASRMGNYIILFIHIELSKQPRVDRLTPIYRI</sequence>
<accession>A0A9D4E0R3</accession>
<evidence type="ECO:0000313" key="2">
    <source>
        <dbReference type="EMBL" id="KAH3771076.1"/>
    </source>
</evidence>